<comment type="caution">
    <text evidence="1">The sequence shown here is derived from an EMBL/GenBank/DDBJ whole genome shotgun (WGS) entry which is preliminary data.</text>
</comment>
<gene>
    <name evidence="1" type="ORF">CLV27_0877</name>
</gene>
<dbReference type="Proteomes" id="UP000295777">
    <property type="component" value="Unassembled WGS sequence"/>
</dbReference>
<name>A0A4R1GJK9_9BACT</name>
<evidence type="ECO:0000313" key="1">
    <source>
        <dbReference type="EMBL" id="TCK04452.1"/>
    </source>
</evidence>
<protein>
    <submittedName>
        <fullName evidence="1">Uncharacterized protein</fullName>
    </submittedName>
</protein>
<sequence length="238" mass="28691">MIETAISILERANIDYFLIRPVSKGANDIDIYVDFYNLFKLISYLQSHKINIRIITSYKYNTLFLSIGEVVIDVHTPVIAFSHFRDIPIPLIPKKVDYFYFGKKKIPIAPEPYLFFYWFFHYIFDKKSFSKGSSCEIFKERYCRNFRKIIEEKESFSFLTYLFRDKATDVKQILENDLFSVPEVLPKQQIIYLDRIVVRKRVSFREILKLKIRRKIKGVKMIDINSFKWQEEFFQTYP</sequence>
<accession>A0A4R1GJK9</accession>
<dbReference type="EMBL" id="SMFV01000003">
    <property type="protein sequence ID" value="TCK04452.1"/>
    <property type="molecule type" value="Genomic_DNA"/>
</dbReference>
<dbReference type="RefSeq" id="WP_132526191.1">
    <property type="nucleotide sequence ID" value="NZ_SMFV01000003.1"/>
</dbReference>
<evidence type="ECO:0000313" key="2">
    <source>
        <dbReference type="Proteomes" id="UP000295777"/>
    </source>
</evidence>
<keyword evidence="2" id="KW-1185">Reference proteome</keyword>
<reference evidence="1 2" key="1">
    <citation type="submission" date="2019-03" db="EMBL/GenBank/DDBJ databases">
        <title>Genomic Encyclopedia of Archaeal and Bacterial Type Strains, Phase II (KMG-II): from individual species to whole genera.</title>
        <authorList>
            <person name="Goeker M."/>
        </authorList>
    </citation>
    <scope>NUCLEOTIDE SEQUENCE [LARGE SCALE GENOMIC DNA]</scope>
    <source>
        <strain evidence="1 2">DSM 24425</strain>
    </source>
</reference>
<proteinExistence type="predicted"/>
<organism evidence="1 2">
    <name type="scientific">Phorcysia thermohydrogeniphila</name>
    <dbReference type="NCBI Taxonomy" id="936138"/>
    <lineage>
        <taxon>Bacteria</taxon>
        <taxon>Pseudomonadati</taxon>
        <taxon>Aquificota</taxon>
        <taxon>Aquificia</taxon>
        <taxon>Desulfurobacteriales</taxon>
        <taxon>Desulfurobacteriaceae</taxon>
        <taxon>Phorcysia</taxon>
    </lineage>
</organism>
<dbReference type="AlphaFoldDB" id="A0A4R1GJK9"/>